<evidence type="ECO:0000256" key="1">
    <source>
        <dbReference type="SAM" id="MobiDB-lite"/>
    </source>
</evidence>
<feature type="region of interest" description="Disordered" evidence="1">
    <location>
        <begin position="458"/>
        <end position="492"/>
    </location>
</feature>
<feature type="compositionally biased region" description="Polar residues" evidence="1">
    <location>
        <begin position="13"/>
        <end position="28"/>
    </location>
</feature>
<feature type="compositionally biased region" description="Acidic residues" evidence="1">
    <location>
        <begin position="482"/>
        <end position="492"/>
    </location>
</feature>
<keyword evidence="4" id="KW-1185">Reference proteome</keyword>
<feature type="region of interest" description="Disordered" evidence="1">
    <location>
        <begin position="1"/>
        <end position="162"/>
    </location>
</feature>
<proteinExistence type="predicted"/>
<gene>
    <name evidence="3" type="ORF">BELL_1245g00020</name>
</gene>
<evidence type="ECO:0000313" key="4">
    <source>
        <dbReference type="Proteomes" id="UP000297229"/>
    </source>
</evidence>
<evidence type="ECO:0000259" key="2">
    <source>
        <dbReference type="Pfam" id="PF02037"/>
    </source>
</evidence>
<accession>A0A4Z1ICP8</accession>
<evidence type="ECO:0000313" key="3">
    <source>
        <dbReference type="EMBL" id="TGO59419.1"/>
    </source>
</evidence>
<reference evidence="3 4" key="1">
    <citation type="submission" date="2017-12" db="EMBL/GenBank/DDBJ databases">
        <title>Comparative genomics of Botrytis spp.</title>
        <authorList>
            <person name="Valero-Jimenez C.A."/>
            <person name="Tapia P."/>
            <person name="Veloso J."/>
            <person name="Silva-Moreno E."/>
            <person name="Staats M."/>
            <person name="Valdes J.H."/>
            <person name="Van Kan J.A.L."/>
        </authorList>
    </citation>
    <scope>NUCLEOTIDE SEQUENCE [LARGE SCALE GENOMIC DNA]</scope>
    <source>
        <strain evidence="3 4">Be9601</strain>
    </source>
</reference>
<dbReference type="InterPro" id="IPR003034">
    <property type="entry name" value="SAP_dom"/>
</dbReference>
<dbReference type="EMBL" id="PQXM01001243">
    <property type="protein sequence ID" value="TGO59419.1"/>
    <property type="molecule type" value="Genomic_DNA"/>
</dbReference>
<protein>
    <recommendedName>
        <fullName evidence="2">SAP domain-containing protein</fullName>
    </recommendedName>
</protein>
<feature type="compositionally biased region" description="Low complexity" evidence="1">
    <location>
        <begin position="143"/>
        <end position="155"/>
    </location>
</feature>
<comment type="caution">
    <text evidence="3">The sequence shown here is derived from an EMBL/GenBank/DDBJ whole genome shotgun (WGS) entry which is preliminary data.</text>
</comment>
<feature type="domain" description="SAP" evidence="2">
    <location>
        <begin position="237"/>
        <end position="263"/>
    </location>
</feature>
<dbReference type="Pfam" id="PF02037">
    <property type="entry name" value="SAP"/>
    <property type="match status" value="1"/>
</dbReference>
<dbReference type="AlphaFoldDB" id="A0A4Z1ICP8"/>
<name>A0A4Z1ICP8_9HELO</name>
<organism evidence="3 4">
    <name type="scientific">Botrytis elliptica</name>
    <dbReference type="NCBI Taxonomy" id="278938"/>
    <lineage>
        <taxon>Eukaryota</taxon>
        <taxon>Fungi</taxon>
        <taxon>Dikarya</taxon>
        <taxon>Ascomycota</taxon>
        <taxon>Pezizomycotina</taxon>
        <taxon>Leotiomycetes</taxon>
        <taxon>Helotiales</taxon>
        <taxon>Sclerotiniaceae</taxon>
        <taxon>Botrytis</taxon>
    </lineage>
</organism>
<sequence>MDAQTVPVPPSLILQQSSNEEPASTPSENALKKRGRPFKSVVTAAPTSETIHETENSKAQDGGEYVPMSADSTVAPADGTRRSGRSRKATLSYQEQLESDGEQPVVKRQKKRNVTYDDDDHQEPSNRIVPPAEPATPKKKRAPSSSPRKAATPKAKGVKVRTEYTSDPSAVFIEPLVADASSDSMVGFTRNGSGQLAYHGEPNEGDSKIKWWLNPRINPYTGKYMMVPPALTQKKWRAYCAFRKLDTSGKAAEMQERLRDYIKAKEAQMYSESSSSSEGFVVHLVMAPQVSTSQREWQQRNEAERTKLWEALPIEQRLQADILRVLKETVLAKNPVQDVWNFKICLKVPTKKWLEVSEALECSDIGFIFTTYPQLPDGRPADTRYQRGIIDGVPWLSDEASDLKDRKFLGGTWAGSGFEKGIIFGRTRALIKQKVEEMCEQIEYEIFKGYVKKIRDSEREGRDIPPQRHSPALSDDTTSSQSEEDWTEEEEEIAQAAWDYDESKKRTLNLDTYTYRLGELCSFMVKDPFVDDGRHTYDSDGEWVDNAPYT</sequence>
<dbReference type="Proteomes" id="UP000297229">
    <property type="component" value="Unassembled WGS sequence"/>
</dbReference>
<dbReference type="OrthoDB" id="3557362at2759"/>